<evidence type="ECO:0000256" key="3">
    <source>
        <dbReference type="ARBA" id="ARBA00023015"/>
    </source>
</evidence>
<dbReference type="Pfam" id="PF00447">
    <property type="entry name" value="HSF_DNA-bind"/>
    <property type="match status" value="1"/>
</dbReference>
<evidence type="ECO:0000256" key="5">
    <source>
        <dbReference type="ARBA" id="ARBA00023163"/>
    </source>
</evidence>
<comment type="similarity">
    <text evidence="2 7">Belongs to the HSF family.</text>
</comment>
<evidence type="ECO:0000256" key="7">
    <source>
        <dbReference type="RuleBase" id="RU004020"/>
    </source>
</evidence>
<keyword evidence="3" id="KW-0805">Transcription regulation</keyword>
<feature type="coiled-coil region" evidence="8">
    <location>
        <begin position="121"/>
        <end position="148"/>
    </location>
</feature>
<dbReference type="Gene3D" id="1.10.10.10">
    <property type="entry name" value="Winged helix-like DNA-binding domain superfamily/Winged helix DNA-binding domain"/>
    <property type="match status" value="1"/>
</dbReference>
<dbReference type="PANTHER" id="PTHR10015:SF427">
    <property type="entry name" value="HEAT SHOCK FACTOR PROTEIN"/>
    <property type="match status" value="1"/>
</dbReference>
<dbReference type="GO" id="GO:0043565">
    <property type="term" value="F:sequence-specific DNA binding"/>
    <property type="evidence" value="ECO:0007669"/>
    <property type="project" value="InterPro"/>
</dbReference>
<evidence type="ECO:0000313" key="11">
    <source>
        <dbReference type="Proteomes" id="UP001234581"/>
    </source>
</evidence>
<dbReference type="RefSeq" id="XP_058346059.1">
    <property type="nucleotide sequence ID" value="XM_058482970.1"/>
</dbReference>
<feature type="domain" description="HSF-type DNA-binding" evidence="9">
    <location>
        <begin position="4"/>
        <end position="104"/>
    </location>
</feature>
<name>A0AAD7Y1B6_9FUNG</name>
<dbReference type="InterPro" id="IPR036390">
    <property type="entry name" value="WH_DNA-bd_sf"/>
</dbReference>
<evidence type="ECO:0000256" key="2">
    <source>
        <dbReference type="ARBA" id="ARBA00006403"/>
    </source>
</evidence>
<gene>
    <name evidence="10" type="ORF">O0I10_002893</name>
</gene>
<dbReference type="SMART" id="SM00415">
    <property type="entry name" value="HSF"/>
    <property type="match status" value="1"/>
</dbReference>
<proteinExistence type="inferred from homology"/>
<dbReference type="PRINTS" id="PR00056">
    <property type="entry name" value="HSFDOMAIN"/>
</dbReference>
<dbReference type="EMBL" id="JARTCD010000009">
    <property type="protein sequence ID" value="KAJ8661146.1"/>
    <property type="molecule type" value="Genomic_DNA"/>
</dbReference>
<dbReference type="GO" id="GO:0005634">
    <property type="term" value="C:nucleus"/>
    <property type="evidence" value="ECO:0007669"/>
    <property type="project" value="UniProtKB-SubCell"/>
</dbReference>
<evidence type="ECO:0000256" key="4">
    <source>
        <dbReference type="ARBA" id="ARBA00023125"/>
    </source>
</evidence>
<evidence type="ECO:0000256" key="6">
    <source>
        <dbReference type="ARBA" id="ARBA00023242"/>
    </source>
</evidence>
<dbReference type="InterPro" id="IPR000232">
    <property type="entry name" value="HSF_DNA-bd"/>
</dbReference>
<dbReference type="GeneID" id="83210307"/>
<organism evidence="10 11">
    <name type="scientific">Lichtheimia ornata</name>
    <dbReference type="NCBI Taxonomy" id="688661"/>
    <lineage>
        <taxon>Eukaryota</taxon>
        <taxon>Fungi</taxon>
        <taxon>Fungi incertae sedis</taxon>
        <taxon>Mucoromycota</taxon>
        <taxon>Mucoromycotina</taxon>
        <taxon>Mucoromycetes</taxon>
        <taxon>Mucorales</taxon>
        <taxon>Lichtheimiaceae</taxon>
        <taxon>Lichtheimia</taxon>
    </lineage>
</organism>
<dbReference type="FunFam" id="1.10.10.10:FF:000027">
    <property type="entry name" value="Heat shock transcription factor 1"/>
    <property type="match status" value="1"/>
</dbReference>
<comment type="caution">
    <text evidence="10">The sequence shown here is derived from an EMBL/GenBank/DDBJ whole genome shotgun (WGS) entry which is preliminary data.</text>
</comment>
<keyword evidence="5" id="KW-0804">Transcription</keyword>
<keyword evidence="4" id="KW-0238">DNA-binding</keyword>
<keyword evidence="8" id="KW-0175">Coiled coil</keyword>
<dbReference type="InterPro" id="IPR036388">
    <property type="entry name" value="WH-like_DNA-bd_sf"/>
</dbReference>
<reference evidence="10 11" key="1">
    <citation type="submission" date="2023-03" db="EMBL/GenBank/DDBJ databases">
        <title>Genome sequence of Lichtheimia ornata CBS 291.66.</title>
        <authorList>
            <person name="Mohabir J.T."/>
            <person name="Shea T.P."/>
            <person name="Kurbessoian T."/>
            <person name="Berby B."/>
            <person name="Fontaine J."/>
            <person name="Livny J."/>
            <person name="Gnirke A."/>
            <person name="Stajich J.E."/>
            <person name="Cuomo C.A."/>
        </authorList>
    </citation>
    <scope>NUCLEOTIDE SEQUENCE [LARGE SCALE GENOMIC DNA]</scope>
    <source>
        <strain evidence="10">CBS 291.66</strain>
    </source>
</reference>
<comment type="subcellular location">
    <subcellularLocation>
        <location evidence="1">Nucleus</location>
    </subcellularLocation>
</comment>
<keyword evidence="11" id="KW-1185">Reference proteome</keyword>
<dbReference type="PANTHER" id="PTHR10015">
    <property type="entry name" value="HEAT SHOCK TRANSCRIPTION FACTOR"/>
    <property type="match status" value="1"/>
</dbReference>
<sequence>MGNQPTAFISKLWDMIHDPGTNDLIRWSDIHDNTVYILDVAAFSEKVLPHYFAHSNWPSFVRQLNIYGFRRVKDDSSRGSDSYQFAHDDFTRSGGQELHLIKRKGQGSGVATTGGANTSGNTNVMERLDKLFEQLNALESECALVVSETQTLHRIYAQQQQILACMLDLLQELNTHPDLAEVQRRLQSALETANLRVNPLAMGGGGAAPPTTPLPLMQQLPSIAEAVRTAKETTDLPPLHDSTHDSFQQQE</sequence>
<evidence type="ECO:0000256" key="8">
    <source>
        <dbReference type="SAM" id="Coils"/>
    </source>
</evidence>
<keyword evidence="6" id="KW-0539">Nucleus</keyword>
<dbReference type="SUPFAM" id="SSF46785">
    <property type="entry name" value="Winged helix' DNA-binding domain"/>
    <property type="match status" value="1"/>
</dbReference>
<evidence type="ECO:0000259" key="9">
    <source>
        <dbReference type="SMART" id="SM00415"/>
    </source>
</evidence>
<accession>A0AAD7Y1B6</accession>
<dbReference type="GO" id="GO:0003700">
    <property type="term" value="F:DNA-binding transcription factor activity"/>
    <property type="evidence" value="ECO:0007669"/>
    <property type="project" value="InterPro"/>
</dbReference>
<evidence type="ECO:0000256" key="1">
    <source>
        <dbReference type="ARBA" id="ARBA00004123"/>
    </source>
</evidence>
<dbReference type="Proteomes" id="UP001234581">
    <property type="component" value="Unassembled WGS sequence"/>
</dbReference>
<protein>
    <recommendedName>
        <fullName evidence="9">HSF-type DNA-binding domain-containing protein</fullName>
    </recommendedName>
</protein>
<evidence type="ECO:0000313" key="10">
    <source>
        <dbReference type="EMBL" id="KAJ8661146.1"/>
    </source>
</evidence>
<dbReference type="AlphaFoldDB" id="A0AAD7Y1B6"/>